<dbReference type="EMBL" id="DUZY01000001">
    <property type="protein sequence ID" value="DAD24119.1"/>
    <property type="molecule type" value="Genomic_DNA"/>
</dbReference>
<name>A0A822XYC9_NELNU</name>
<protein>
    <submittedName>
        <fullName evidence="1">Uncharacterized protein</fullName>
    </submittedName>
</protein>
<gene>
    <name evidence="1" type="ORF">HUJ06_025582</name>
</gene>
<evidence type="ECO:0000313" key="2">
    <source>
        <dbReference type="Proteomes" id="UP000607653"/>
    </source>
</evidence>
<reference evidence="1 2" key="1">
    <citation type="journal article" date="2020" name="Mol. Biol. Evol.">
        <title>Distinct Expression and Methylation Patterns for Genes with Different Fates following a Single Whole-Genome Duplication in Flowering Plants.</title>
        <authorList>
            <person name="Shi T."/>
            <person name="Rahmani R.S."/>
            <person name="Gugger P.F."/>
            <person name="Wang M."/>
            <person name="Li H."/>
            <person name="Zhang Y."/>
            <person name="Li Z."/>
            <person name="Wang Q."/>
            <person name="Van de Peer Y."/>
            <person name="Marchal K."/>
            <person name="Chen J."/>
        </authorList>
    </citation>
    <scope>NUCLEOTIDE SEQUENCE [LARGE SCALE GENOMIC DNA]</scope>
    <source>
        <tissue evidence="1">Leaf</tissue>
    </source>
</reference>
<evidence type="ECO:0000313" key="1">
    <source>
        <dbReference type="EMBL" id="DAD24119.1"/>
    </source>
</evidence>
<comment type="caution">
    <text evidence="1">The sequence shown here is derived from an EMBL/GenBank/DDBJ whole genome shotgun (WGS) entry which is preliminary data.</text>
</comment>
<dbReference type="Proteomes" id="UP000607653">
    <property type="component" value="Unassembled WGS sequence"/>
</dbReference>
<accession>A0A822XYC9</accession>
<proteinExistence type="predicted"/>
<keyword evidence="2" id="KW-1185">Reference proteome</keyword>
<dbReference type="AlphaFoldDB" id="A0A822XYC9"/>
<sequence length="48" mass="5591">MHPGGQRLLEETVLWIRLVIHTLLYDGSSKAKDPFKHARVCVRIVRLH</sequence>
<organism evidence="1 2">
    <name type="scientific">Nelumbo nucifera</name>
    <name type="common">Sacred lotus</name>
    <dbReference type="NCBI Taxonomy" id="4432"/>
    <lineage>
        <taxon>Eukaryota</taxon>
        <taxon>Viridiplantae</taxon>
        <taxon>Streptophyta</taxon>
        <taxon>Embryophyta</taxon>
        <taxon>Tracheophyta</taxon>
        <taxon>Spermatophyta</taxon>
        <taxon>Magnoliopsida</taxon>
        <taxon>Proteales</taxon>
        <taxon>Nelumbonaceae</taxon>
        <taxon>Nelumbo</taxon>
    </lineage>
</organism>